<comment type="caution">
    <text evidence="4">The sequence shown here is derived from an EMBL/GenBank/DDBJ whole genome shotgun (WGS) entry which is preliminary data.</text>
</comment>
<accession>A0A839E6P2</accession>
<dbReference type="GO" id="GO:0006338">
    <property type="term" value="P:chromatin remodeling"/>
    <property type="evidence" value="ECO:0007669"/>
    <property type="project" value="TreeGrafter"/>
</dbReference>
<evidence type="ECO:0000313" key="4">
    <source>
        <dbReference type="EMBL" id="MBA8847187.1"/>
    </source>
</evidence>
<feature type="region of interest" description="Disordered" evidence="1">
    <location>
        <begin position="23"/>
        <end position="51"/>
    </location>
</feature>
<dbReference type="InterPro" id="IPR002937">
    <property type="entry name" value="Amino_oxidase"/>
</dbReference>
<dbReference type="GO" id="GO:0016491">
    <property type="term" value="F:oxidoreductase activity"/>
    <property type="evidence" value="ECO:0007669"/>
    <property type="project" value="UniProtKB-KW"/>
</dbReference>
<gene>
    <name evidence="4" type="ORF">FHX53_000751</name>
</gene>
<sequence>MTRRTFLIGATGLTAAVLAACSDERPQPSPEPTPAPPVGAPRPSGVARSDWLGDSFSRGSSSYLPVGESPRLREDLAAPWRDRLFFAGEATSTDAPSTVHGALASGERAAAEILGVAAPGERVVIVGAGIAGAAAARLLVDDGPEGLEVIVLEARGRTGGRIHTIESGAWPGPVELGAQWVRSIADHDLLERLVRVGVEIAIADAALALDDEGATRPIPPAGQPPSLEAALLPVIARARAAAETVEPDVALATALALLRPWSEDPGPDGGPSERQTIALALAALVEPRLGAASGVLSAGPGLDELALGAENLVTGGWARLVDALLDDVDVQLSSPVTGVAVGEDSVSVRLGVGDSFSADRVVLTAPLGVLQQGGIDLELPAVKDSAIARLGVGAIETIWLRYAEPFWDEEAALWVLADPEAAVPLWLNLQAVTGEPVIVGVVAGARAIGFGALGEEDAVTAALAGLAPLVGAREPSGD</sequence>
<proteinExistence type="predicted"/>
<keyword evidence="5" id="KW-1185">Reference proteome</keyword>
<feature type="compositionally biased region" description="Pro residues" evidence="1">
    <location>
        <begin position="27"/>
        <end position="40"/>
    </location>
</feature>
<dbReference type="AlphaFoldDB" id="A0A839E6P2"/>
<feature type="domain" description="Amine oxidase" evidence="3">
    <location>
        <begin position="39"/>
        <end position="114"/>
    </location>
</feature>
<dbReference type="PROSITE" id="PS51257">
    <property type="entry name" value="PROKAR_LIPOPROTEIN"/>
    <property type="match status" value="1"/>
</dbReference>
<organism evidence="4 5">
    <name type="scientific">Microcella alkalica</name>
    <dbReference type="NCBI Taxonomy" id="355930"/>
    <lineage>
        <taxon>Bacteria</taxon>
        <taxon>Bacillati</taxon>
        <taxon>Actinomycetota</taxon>
        <taxon>Actinomycetes</taxon>
        <taxon>Micrococcales</taxon>
        <taxon>Microbacteriaceae</taxon>
        <taxon>Microcella</taxon>
    </lineage>
</organism>
<protein>
    <submittedName>
        <fullName evidence="4">Monoamine oxidase</fullName>
    </submittedName>
</protein>
<dbReference type="Proteomes" id="UP000585905">
    <property type="component" value="Unassembled WGS sequence"/>
</dbReference>
<dbReference type="Gene3D" id="3.50.50.60">
    <property type="entry name" value="FAD/NAD(P)-binding domain"/>
    <property type="match status" value="2"/>
</dbReference>
<name>A0A839E6P2_9MICO</name>
<dbReference type="Pfam" id="PF01593">
    <property type="entry name" value="Amino_oxidase"/>
    <property type="match status" value="2"/>
</dbReference>
<dbReference type="GO" id="GO:0003682">
    <property type="term" value="F:chromatin binding"/>
    <property type="evidence" value="ECO:0007669"/>
    <property type="project" value="TreeGrafter"/>
</dbReference>
<feature type="chain" id="PRO_5038977195" evidence="2">
    <location>
        <begin position="20"/>
        <end position="478"/>
    </location>
</feature>
<feature type="domain" description="Amine oxidase" evidence="3">
    <location>
        <begin position="130"/>
        <end position="474"/>
    </location>
</feature>
<keyword evidence="2" id="KW-0732">Signal</keyword>
<evidence type="ECO:0000256" key="1">
    <source>
        <dbReference type="SAM" id="MobiDB-lite"/>
    </source>
</evidence>
<dbReference type="SUPFAM" id="SSF54373">
    <property type="entry name" value="FAD-linked reductases, C-terminal domain"/>
    <property type="match status" value="1"/>
</dbReference>
<evidence type="ECO:0000313" key="5">
    <source>
        <dbReference type="Proteomes" id="UP000585905"/>
    </source>
</evidence>
<evidence type="ECO:0000259" key="3">
    <source>
        <dbReference type="Pfam" id="PF01593"/>
    </source>
</evidence>
<evidence type="ECO:0000256" key="2">
    <source>
        <dbReference type="SAM" id="SignalP"/>
    </source>
</evidence>
<dbReference type="InterPro" id="IPR050281">
    <property type="entry name" value="Flavin_monoamine_oxidase"/>
</dbReference>
<dbReference type="PANTHER" id="PTHR10742">
    <property type="entry name" value="FLAVIN MONOAMINE OXIDASE"/>
    <property type="match status" value="1"/>
</dbReference>
<feature type="signal peptide" evidence="2">
    <location>
        <begin position="1"/>
        <end position="19"/>
    </location>
</feature>
<dbReference type="EMBL" id="JACGWX010000001">
    <property type="protein sequence ID" value="MBA8847187.1"/>
    <property type="molecule type" value="Genomic_DNA"/>
</dbReference>
<dbReference type="RefSeq" id="WP_182489989.1">
    <property type="nucleotide sequence ID" value="NZ_BAAAOV010000005.1"/>
</dbReference>
<dbReference type="InterPro" id="IPR036188">
    <property type="entry name" value="FAD/NAD-bd_sf"/>
</dbReference>
<dbReference type="SUPFAM" id="SSF51905">
    <property type="entry name" value="FAD/NAD(P)-binding domain"/>
    <property type="match status" value="2"/>
</dbReference>
<dbReference type="PANTHER" id="PTHR10742:SF410">
    <property type="entry name" value="LYSINE-SPECIFIC HISTONE DEMETHYLASE 2"/>
    <property type="match status" value="1"/>
</dbReference>
<dbReference type="GO" id="GO:0050660">
    <property type="term" value="F:flavin adenine dinucleotide binding"/>
    <property type="evidence" value="ECO:0007669"/>
    <property type="project" value="TreeGrafter"/>
</dbReference>
<reference evidence="4 5" key="1">
    <citation type="submission" date="2020-07" db="EMBL/GenBank/DDBJ databases">
        <title>Sequencing the genomes of 1000 actinobacteria strains.</title>
        <authorList>
            <person name="Klenk H.-P."/>
        </authorList>
    </citation>
    <scope>NUCLEOTIDE SEQUENCE [LARGE SCALE GENOMIC DNA]</scope>
    <source>
        <strain evidence="4 5">DSM 19663</strain>
    </source>
</reference>